<dbReference type="Pfam" id="PF02597">
    <property type="entry name" value="ThiS"/>
    <property type="match status" value="1"/>
</dbReference>
<dbReference type="InterPro" id="IPR016155">
    <property type="entry name" value="Mopterin_synth/thiamin_S_b"/>
</dbReference>
<dbReference type="PANTHER" id="PTHR34472">
    <property type="entry name" value="SULFUR CARRIER PROTEIN THIS"/>
    <property type="match status" value="1"/>
</dbReference>
<comment type="caution">
    <text evidence="1">The sequence shown here is derived from an EMBL/GenBank/DDBJ whole genome shotgun (WGS) entry which is preliminary data.</text>
</comment>
<dbReference type="EMBL" id="JBBPCC010000027">
    <property type="protein sequence ID" value="MEK8132266.1"/>
    <property type="molecule type" value="Genomic_DNA"/>
</dbReference>
<dbReference type="Gene3D" id="3.10.20.30">
    <property type="match status" value="1"/>
</dbReference>
<sequence>MKLVINGENRDVNDIATVADLLAFYKLEQKILVVELNRNIIERDTYASTGLQEGDQLEIVHFVGGG</sequence>
<reference evidence="1 2" key="1">
    <citation type="submission" date="2024-04" db="EMBL/GenBank/DDBJ databases">
        <title>draft genome sequnece of Paenibacillus filicis.</title>
        <authorList>
            <person name="Kim D.-U."/>
        </authorList>
    </citation>
    <scope>NUCLEOTIDE SEQUENCE [LARGE SCALE GENOMIC DNA]</scope>
    <source>
        <strain evidence="1 2">KACC14197</strain>
    </source>
</reference>
<dbReference type="InterPro" id="IPR010035">
    <property type="entry name" value="Thi_S"/>
</dbReference>
<gene>
    <name evidence="1" type="primary">thiS</name>
    <name evidence="1" type="ORF">WMW72_30640</name>
</gene>
<dbReference type="NCBIfam" id="TIGR01683">
    <property type="entry name" value="thiS"/>
    <property type="match status" value="1"/>
</dbReference>
<name>A0ABU9DTR1_9BACL</name>
<dbReference type="Proteomes" id="UP001469365">
    <property type="component" value="Unassembled WGS sequence"/>
</dbReference>
<protein>
    <submittedName>
        <fullName evidence="1">Sulfur carrier protein ThiS</fullName>
    </submittedName>
</protein>
<dbReference type="RefSeq" id="WP_341419390.1">
    <property type="nucleotide sequence ID" value="NZ_JBBPCC010000027.1"/>
</dbReference>
<proteinExistence type="predicted"/>
<dbReference type="SUPFAM" id="SSF54285">
    <property type="entry name" value="MoaD/ThiS"/>
    <property type="match status" value="1"/>
</dbReference>
<evidence type="ECO:0000313" key="1">
    <source>
        <dbReference type="EMBL" id="MEK8132266.1"/>
    </source>
</evidence>
<dbReference type="PANTHER" id="PTHR34472:SF1">
    <property type="entry name" value="SULFUR CARRIER PROTEIN THIS"/>
    <property type="match status" value="1"/>
</dbReference>
<dbReference type="InterPro" id="IPR003749">
    <property type="entry name" value="ThiS/MoaD-like"/>
</dbReference>
<keyword evidence="2" id="KW-1185">Reference proteome</keyword>
<organism evidence="1 2">
    <name type="scientific">Paenibacillus filicis</name>
    <dbReference type="NCBI Taxonomy" id="669464"/>
    <lineage>
        <taxon>Bacteria</taxon>
        <taxon>Bacillati</taxon>
        <taxon>Bacillota</taxon>
        <taxon>Bacilli</taxon>
        <taxon>Bacillales</taxon>
        <taxon>Paenibacillaceae</taxon>
        <taxon>Paenibacillus</taxon>
    </lineage>
</organism>
<dbReference type="CDD" id="cd00565">
    <property type="entry name" value="Ubl_ThiS"/>
    <property type="match status" value="1"/>
</dbReference>
<evidence type="ECO:0000313" key="2">
    <source>
        <dbReference type="Proteomes" id="UP001469365"/>
    </source>
</evidence>
<accession>A0ABU9DTR1</accession>
<dbReference type="InterPro" id="IPR012675">
    <property type="entry name" value="Beta-grasp_dom_sf"/>
</dbReference>